<accession>A0A9D4JK48</accession>
<dbReference type="Proteomes" id="UP000828390">
    <property type="component" value="Unassembled WGS sequence"/>
</dbReference>
<feature type="domain" description="FBA" evidence="2">
    <location>
        <begin position="97"/>
        <end position="287"/>
    </location>
</feature>
<dbReference type="PROSITE" id="PS51114">
    <property type="entry name" value="FBA"/>
    <property type="match status" value="1"/>
</dbReference>
<dbReference type="GO" id="GO:0019005">
    <property type="term" value="C:SCF ubiquitin ligase complex"/>
    <property type="evidence" value="ECO:0007669"/>
    <property type="project" value="TreeGrafter"/>
</dbReference>
<dbReference type="Gene3D" id="1.20.1280.50">
    <property type="match status" value="1"/>
</dbReference>
<proteinExistence type="predicted"/>
<dbReference type="PROSITE" id="PS50181">
    <property type="entry name" value="FBOX"/>
    <property type="match status" value="1"/>
</dbReference>
<dbReference type="FunFam" id="2.60.120.260:FF:000012">
    <property type="entry name" value="F-box only protein 2"/>
    <property type="match status" value="1"/>
</dbReference>
<dbReference type="GO" id="GO:0031146">
    <property type="term" value="P:SCF-dependent proteasomal ubiquitin-dependent protein catabolic process"/>
    <property type="evidence" value="ECO:0007669"/>
    <property type="project" value="TreeGrafter"/>
</dbReference>
<sequence>MGGVQAKSRNKNLHSSDVASDTVDGAYAAFDEIPDDIILEVFLRLPLTDLKSCFKVCKRFAALLDMRGFWLQKCVRDFKFSKNLLHSLSEEEDLRRLYIKRPYERNLIKNCDASQDMKHWKVTKSGGDGWQVEKEPIGSHPLSQFTRTDGPVGCWATSYGCCHKYQIIDLLEVGCSEHVLDAVRPSIRVSEWYAARFDCAAKYVLKVALLKDNKKELFWKQRISENCLYVAKEILSAGRDWFKAEHVFKDYPAGVRYIGFFHKGKDMQFWKGHFGAKFTLGSVVIDFSHTAFTE</sequence>
<dbReference type="InterPro" id="IPR039752">
    <property type="entry name" value="F-box_only"/>
</dbReference>
<evidence type="ECO:0000313" key="3">
    <source>
        <dbReference type="EMBL" id="KAH3813214.1"/>
    </source>
</evidence>
<dbReference type="EMBL" id="JAIWYP010000006">
    <property type="protein sequence ID" value="KAH3813214.1"/>
    <property type="molecule type" value="Genomic_DNA"/>
</dbReference>
<organism evidence="3 4">
    <name type="scientific">Dreissena polymorpha</name>
    <name type="common">Zebra mussel</name>
    <name type="synonym">Mytilus polymorpha</name>
    <dbReference type="NCBI Taxonomy" id="45954"/>
    <lineage>
        <taxon>Eukaryota</taxon>
        <taxon>Metazoa</taxon>
        <taxon>Spiralia</taxon>
        <taxon>Lophotrochozoa</taxon>
        <taxon>Mollusca</taxon>
        <taxon>Bivalvia</taxon>
        <taxon>Autobranchia</taxon>
        <taxon>Heteroconchia</taxon>
        <taxon>Euheterodonta</taxon>
        <taxon>Imparidentia</taxon>
        <taxon>Neoheterodontei</taxon>
        <taxon>Myida</taxon>
        <taxon>Dreissenoidea</taxon>
        <taxon>Dreissenidae</taxon>
        <taxon>Dreissena</taxon>
    </lineage>
</organism>
<dbReference type="GO" id="GO:0061630">
    <property type="term" value="F:ubiquitin protein ligase activity"/>
    <property type="evidence" value="ECO:0007669"/>
    <property type="project" value="TreeGrafter"/>
</dbReference>
<keyword evidence="4" id="KW-1185">Reference proteome</keyword>
<dbReference type="AlphaFoldDB" id="A0A9D4JK48"/>
<reference evidence="3" key="2">
    <citation type="submission" date="2020-11" db="EMBL/GenBank/DDBJ databases">
        <authorList>
            <person name="McCartney M.A."/>
            <person name="Auch B."/>
            <person name="Kono T."/>
            <person name="Mallez S."/>
            <person name="Becker A."/>
            <person name="Gohl D.M."/>
            <person name="Silverstein K.A.T."/>
            <person name="Koren S."/>
            <person name="Bechman K.B."/>
            <person name="Herman A."/>
            <person name="Abrahante J.E."/>
            <person name="Garbe J."/>
        </authorList>
    </citation>
    <scope>NUCLEOTIDE SEQUENCE</scope>
    <source>
        <strain evidence="3">Duluth1</strain>
        <tissue evidence="3">Whole animal</tissue>
    </source>
</reference>
<reference evidence="3" key="1">
    <citation type="journal article" date="2019" name="bioRxiv">
        <title>The Genome of the Zebra Mussel, Dreissena polymorpha: A Resource for Invasive Species Research.</title>
        <authorList>
            <person name="McCartney M.A."/>
            <person name="Auch B."/>
            <person name="Kono T."/>
            <person name="Mallez S."/>
            <person name="Zhang Y."/>
            <person name="Obille A."/>
            <person name="Becker A."/>
            <person name="Abrahante J.E."/>
            <person name="Garbe J."/>
            <person name="Badalamenti J.P."/>
            <person name="Herman A."/>
            <person name="Mangelson H."/>
            <person name="Liachko I."/>
            <person name="Sullivan S."/>
            <person name="Sone E.D."/>
            <person name="Koren S."/>
            <person name="Silverstein K.A.T."/>
            <person name="Beckman K.B."/>
            <person name="Gohl D.M."/>
        </authorList>
    </citation>
    <scope>NUCLEOTIDE SEQUENCE</scope>
    <source>
        <strain evidence="3">Duluth1</strain>
        <tissue evidence="3">Whole animal</tissue>
    </source>
</reference>
<evidence type="ECO:0008006" key="5">
    <source>
        <dbReference type="Google" id="ProtNLM"/>
    </source>
</evidence>
<evidence type="ECO:0000313" key="4">
    <source>
        <dbReference type="Proteomes" id="UP000828390"/>
    </source>
</evidence>
<dbReference type="GO" id="GO:0036503">
    <property type="term" value="P:ERAD pathway"/>
    <property type="evidence" value="ECO:0007669"/>
    <property type="project" value="TreeGrafter"/>
</dbReference>
<dbReference type="GO" id="GO:0005737">
    <property type="term" value="C:cytoplasm"/>
    <property type="evidence" value="ECO:0007669"/>
    <property type="project" value="UniProtKB-ARBA"/>
</dbReference>
<dbReference type="PANTHER" id="PTHR12125:SF5">
    <property type="entry name" value="F-BOX DOMAIN-CONTAINING PROTEIN"/>
    <property type="match status" value="1"/>
</dbReference>
<dbReference type="Pfam" id="PF00646">
    <property type="entry name" value="F-box"/>
    <property type="match status" value="1"/>
</dbReference>
<dbReference type="SUPFAM" id="SSF81383">
    <property type="entry name" value="F-box domain"/>
    <property type="match status" value="1"/>
</dbReference>
<protein>
    <recommendedName>
        <fullName evidence="5">F-box protein</fullName>
    </recommendedName>
</protein>
<dbReference type="SMART" id="SM01198">
    <property type="entry name" value="FBA"/>
    <property type="match status" value="1"/>
</dbReference>
<dbReference type="OrthoDB" id="6038823at2759"/>
<dbReference type="PANTHER" id="PTHR12125">
    <property type="entry name" value="F-BOX ONLY PROTEIN 6-LIKE PROTEIN"/>
    <property type="match status" value="1"/>
</dbReference>
<dbReference type="GO" id="GO:0006516">
    <property type="term" value="P:glycoprotein catabolic process"/>
    <property type="evidence" value="ECO:0007669"/>
    <property type="project" value="TreeGrafter"/>
</dbReference>
<gene>
    <name evidence="3" type="ORF">DPMN_141666</name>
</gene>
<dbReference type="InterPro" id="IPR001810">
    <property type="entry name" value="F-box_dom"/>
</dbReference>
<dbReference type="InterPro" id="IPR007397">
    <property type="entry name" value="F-box-assoc_dom"/>
</dbReference>
<dbReference type="Pfam" id="PF04300">
    <property type="entry name" value="FBA"/>
    <property type="match status" value="1"/>
</dbReference>
<dbReference type="Gene3D" id="2.60.120.260">
    <property type="entry name" value="Galactose-binding domain-like"/>
    <property type="match status" value="1"/>
</dbReference>
<dbReference type="InterPro" id="IPR008979">
    <property type="entry name" value="Galactose-bd-like_sf"/>
</dbReference>
<name>A0A9D4JK48_DREPO</name>
<dbReference type="SMART" id="SM00256">
    <property type="entry name" value="FBOX"/>
    <property type="match status" value="1"/>
</dbReference>
<dbReference type="SUPFAM" id="SSF49785">
    <property type="entry name" value="Galactose-binding domain-like"/>
    <property type="match status" value="1"/>
</dbReference>
<evidence type="ECO:0000259" key="2">
    <source>
        <dbReference type="PROSITE" id="PS51114"/>
    </source>
</evidence>
<comment type="caution">
    <text evidence="3">The sequence shown here is derived from an EMBL/GenBank/DDBJ whole genome shotgun (WGS) entry which is preliminary data.</text>
</comment>
<feature type="domain" description="F-box" evidence="1">
    <location>
        <begin position="27"/>
        <end position="73"/>
    </location>
</feature>
<dbReference type="InterPro" id="IPR036047">
    <property type="entry name" value="F-box-like_dom_sf"/>
</dbReference>
<evidence type="ECO:0000259" key="1">
    <source>
        <dbReference type="PROSITE" id="PS50181"/>
    </source>
</evidence>